<keyword evidence="10" id="KW-0406">Ion transport</keyword>
<feature type="domain" description="SCN5A-like C-terminal IQ motif" evidence="21">
    <location>
        <begin position="1561"/>
        <end position="1585"/>
    </location>
</feature>
<dbReference type="GO" id="GO:0019228">
    <property type="term" value="P:neuronal action potential"/>
    <property type="evidence" value="ECO:0007669"/>
    <property type="project" value="TreeGrafter"/>
</dbReference>
<evidence type="ECO:0000313" key="22">
    <source>
        <dbReference type="Ensembl" id="ENSMMOP00000011981.1"/>
    </source>
</evidence>
<comment type="function">
    <text evidence="16">Pore-forming subunit of a voltage-gated sodium (Nav) channel that directly mediates the depolarizing phase of action potentials in excitable membranes. Navs, also called VGSCs (voltage-gated sodium channels) or VDSCs (voltage-dependent sodium channels), operate by switching between closed and open conformations depending on the voltage difference across the membrane. In the open conformation they allow Na(+) ions to selectively pass through the pore, along their electrochemical gradient. The influx of Na+ ions provokes membrane depolarization, initiating the propagation of electrical signals throughout cells and tissues.</text>
</comment>
<dbReference type="Gene3D" id="1.20.5.1190">
    <property type="entry name" value="iswi atpase"/>
    <property type="match status" value="1"/>
</dbReference>
<evidence type="ECO:0000256" key="15">
    <source>
        <dbReference type="ARBA" id="ARBA00038083"/>
    </source>
</evidence>
<feature type="transmembrane region" description="Helical" evidence="19">
    <location>
        <begin position="557"/>
        <end position="574"/>
    </location>
</feature>
<keyword evidence="7" id="KW-0851">Voltage-gated channel</keyword>
<keyword evidence="8 19" id="KW-1133">Transmembrane helix</keyword>
<dbReference type="PANTHER" id="PTHR10037">
    <property type="entry name" value="VOLTAGE-GATED CATION CHANNEL CALCIUM AND SODIUM"/>
    <property type="match status" value="1"/>
</dbReference>
<sequence>IASLLPPVGTEVFRHFTAASLEGIQQHEAEKKERKTRKKKKEEKDCPKPARDLEAGKPLPFIYGEPSPEHLNTPLEELDPHYQTQKTFLVLGKGNIVDRFNADPVCYLLSPLNPLLVVVTILINCAFMTFSDPPSWTVNVEFVFIAIYSVEVIVKVMSRGFCVGKFTFLRDPWNWLDVMVVSMAYVAIIVDLGKFSVLTTVPRILKIIPLIPGLRTTSYEFVQSLKKLIGVFVLTVLTLSFLALLGLEFFQGILRRKCIIIPPQPPNKTSDPDYYGYDTSSGLDDKEYLNHPATIYYLAGQFDPLLCGNSYDAGVCPEGFTCTSSLTNPNFGYTSYDSFGWSLLSMFRMMTQDFWDNLMQMTLRSAGKSHMAFFVFLVFPGCFFAVSLIVAAAAMASGEQEEARAAEARKKEEEFSQIVEVLKKREKKEVAGRAALSEKEDGDDKKIITAQTLASNDVTCTKLQLSDLVCFGLIFKQREEEETWRPSLFISVVHIRINVNMTRISTHDCYLCVSEVGHQRSCPACCYIMANLLLKWNCCGCWRWVKQRLNTVVMNPFFDLAIIICLIINIGFFATDHFPMSMDFAWHLIVANKVFTVIFTVEMVLKLVAMDPCNYFQVSWNIFDAIIVLVSLLELVMADVQGLSLLRIFRLLRVFRLARWWPCFHMFLKVTWTLLRALRNPALLLLTAFFTFTVVGMQMFKDDYKDHVCRISEHCQLPRWHMNDYFHTFILIFRVLCGSWIETLWDCMEVSGKALCLTFFLTVVVIGNLLILNLFLVFLLSSLINDSPTVPENKKKGNMHIALSWCKTWILEHVCPCLRSKNNVKLDPPADQHSITTLITISICVSVSECYHCCPFLDIDTSQGTGRIWSNFRRICFLIVRNIYFNFFIGFIIVLSSIALAFEDIHLHHRTMLKAVLDTAEQVFTCLFLLEMLLKWSGFGLKKYFTNPWCWLEFIIVNVMLVSLMGYKLGFSELGAIKFIRLLRTLRVLRILSCFQGPRVRHVLVRTFPSMLDLLLVFMTVWLVFSIIGTDLFAGKFYHCFNVTSEELFLPEVVENKSECYSLVMQNYTDTRWKNQKFYFDNVWMGYVVLLRLATSDDWMEVAYSAVDSKEVESQPVYEHNLFMYLYFVFFVISCFFILNFFIRIIVSNLQNGKIWKHIFMIEHQRIYSKPLMDLLATTPPRSVPRPQNKCQGPIFDLVTNPHFEVFMVVMICLNIMSLMVDTYDQHYQMDLILYWMYLVFILVFLIEFILKIIGLRKHYFRDWWNILDFVVLCLTILGVLIADLMQRYFIAIIFYPFLRVVRIGRILHIFRFTRGVRKLLLAFVKSLPALFNISFVLFVMMFIFSIIGMFSFAHVKREAVIDDMFNFETFWNSLICMFMVGPSSGWGGLLLPIMNIPPDCDPHAENPGTTAVGDCGSPVLGVAFFSSFIVLSFLLVIHLYIAVILGTFNSEDTEVLSDEDLHKFYKTWRKFDPDATQFIPYRSLSEFCDRLQDPLRIPKPNTIKLIHMDLPLCPGDKVHCVDVLLSLAKEVLDDASMDSLKAKTEERFRADKVSHEPTSSTLRRKQEEVAATVIQKAYRKGLLQLKDAEQTALEIVSDESGSSHPDGASELQGLVAHEVDAVVDHEAASLHPAGLTPAQEGAHVGEVAAALIGPALEVLVLVEDDLTKKERFIKLTAAVYIKKKVLFQIKQRMQIFSEYETFFFHFPAMRASIQLSFDISNTSIF</sequence>
<evidence type="ECO:0000259" key="21">
    <source>
        <dbReference type="Pfam" id="PF24609"/>
    </source>
</evidence>
<keyword evidence="9" id="KW-0915">Sodium</keyword>
<evidence type="ECO:0000256" key="19">
    <source>
        <dbReference type="SAM" id="Phobius"/>
    </source>
</evidence>
<keyword evidence="14" id="KW-0407">Ion channel</keyword>
<feature type="transmembrane region" description="Helical" evidence="19">
    <location>
        <begin position="586"/>
        <end position="608"/>
    </location>
</feature>
<keyword evidence="23" id="KW-1185">Reference proteome</keyword>
<keyword evidence="4" id="KW-1003">Cell membrane</keyword>
<dbReference type="OMA" id="GMSTFGH"/>
<keyword evidence="5 19" id="KW-0812">Transmembrane</keyword>
<feature type="domain" description="Ion transport" evidence="20">
    <location>
        <begin position="1202"/>
        <end position="1453"/>
    </location>
</feature>
<dbReference type="GO" id="GO:0086010">
    <property type="term" value="P:membrane depolarization during action potential"/>
    <property type="evidence" value="ECO:0007669"/>
    <property type="project" value="TreeGrafter"/>
</dbReference>
<feature type="transmembrane region" description="Helical" evidence="19">
    <location>
        <begin position="1011"/>
        <end position="1029"/>
    </location>
</feature>
<feature type="transmembrane region" description="Helical" evidence="19">
    <location>
        <begin position="105"/>
        <end position="130"/>
    </location>
</feature>
<dbReference type="FunFam" id="1.10.287.70:FF:000001">
    <property type="entry name" value="Sodium channel protein"/>
    <property type="match status" value="1"/>
</dbReference>
<evidence type="ECO:0000256" key="18">
    <source>
        <dbReference type="SAM" id="MobiDB-lite"/>
    </source>
</evidence>
<dbReference type="SUPFAM" id="SSF81324">
    <property type="entry name" value="Voltage-gated potassium channels"/>
    <property type="match status" value="4"/>
</dbReference>
<dbReference type="Gene3D" id="1.10.287.70">
    <property type="match status" value="4"/>
</dbReference>
<keyword evidence="12" id="KW-1015">Disulfide bond</keyword>
<feature type="transmembrane region" description="Helical" evidence="19">
    <location>
        <begin position="1124"/>
        <end position="1147"/>
    </location>
</feature>
<accession>A0A3Q3W6E1</accession>
<feature type="transmembrane region" description="Helical" evidence="19">
    <location>
        <begin position="682"/>
        <end position="700"/>
    </location>
</feature>
<proteinExistence type="inferred from homology"/>
<dbReference type="FunFam" id="1.10.238.10:FF:000002">
    <property type="entry name" value="Sodium channel protein"/>
    <property type="match status" value="1"/>
</dbReference>
<dbReference type="Ensembl" id="ENSMMOT00000012185.1">
    <property type="protein sequence ID" value="ENSMMOP00000011981.1"/>
    <property type="gene ID" value="ENSMMOG00000009195.1"/>
</dbReference>
<evidence type="ECO:0000256" key="17">
    <source>
        <dbReference type="ARBA" id="ARBA00064899"/>
    </source>
</evidence>
<evidence type="ECO:0000256" key="13">
    <source>
        <dbReference type="ARBA" id="ARBA00023201"/>
    </source>
</evidence>
<feature type="domain" description="Ion transport" evidence="20">
    <location>
        <begin position="884"/>
        <end position="1153"/>
    </location>
</feature>
<reference evidence="22" key="1">
    <citation type="submission" date="2025-08" db="UniProtKB">
        <authorList>
            <consortium name="Ensembl"/>
        </authorList>
    </citation>
    <scope>IDENTIFICATION</scope>
</reference>
<feature type="transmembrane region" description="Helical" evidence="19">
    <location>
        <begin position="1420"/>
        <end position="1442"/>
    </location>
</feature>
<feature type="domain" description="Ion transport" evidence="20">
    <location>
        <begin position="115"/>
        <end position="402"/>
    </location>
</feature>
<feature type="transmembrane region" description="Helical" evidence="19">
    <location>
        <begin position="1204"/>
        <end position="1221"/>
    </location>
</feature>
<evidence type="ECO:0008006" key="24">
    <source>
        <dbReference type="Google" id="ProtNLM"/>
    </source>
</evidence>
<dbReference type="Pfam" id="PF00520">
    <property type="entry name" value="Ion_trans"/>
    <property type="match status" value="4"/>
</dbReference>
<feature type="transmembrane region" description="Helical" evidence="19">
    <location>
        <begin position="725"/>
        <end position="745"/>
    </location>
</feature>
<dbReference type="GO" id="GO:0005248">
    <property type="term" value="F:voltage-gated sodium channel activity"/>
    <property type="evidence" value="ECO:0007669"/>
    <property type="project" value="TreeGrafter"/>
</dbReference>
<evidence type="ECO:0000256" key="16">
    <source>
        <dbReference type="ARBA" id="ARBA00055248"/>
    </source>
</evidence>
<evidence type="ECO:0000256" key="12">
    <source>
        <dbReference type="ARBA" id="ARBA00023157"/>
    </source>
</evidence>
<keyword evidence="11 19" id="KW-0472">Membrane</keyword>
<keyword evidence="2" id="KW-0813">Transport</keyword>
<keyword evidence="13" id="KW-0739">Sodium transport</keyword>
<protein>
    <recommendedName>
        <fullName evidence="24">EF-hand domain-containing protein</fullName>
    </recommendedName>
</protein>
<evidence type="ECO:0000256" key="9">
    <source>
        <dbReference type="ARBA" id="ARBA00023053"/>
    </source>
</evidence>
<feature type="transmembrane region" description="Helical" evidence="19">
    <location>
        <begin position="1233"/>
        <end position="1251"/>
    </location>
</feature>
<dbReference type="InterPro" id="IPR005821">
    <property type="entry name" value="Ion_trans_dom"/>
</dbReference>
<comment type="subunit">
    <text evidence="17">Voltage-gated sodium (Nav) channels consist of an ion-conducting alpha subunit which is functional on its own associated with regulatory beta subunits.</text>
</comment>
<evidence type="ECO:0000256" key="5">
    <source>
        <dbReference type="ARBA" id="ARBA00022692"/>
    </source>
</evidence>
<feature type="region of interest" description="Disordered" evidence="18">
    <location>
        <begin position="24"/>
        <end position="56"/>
    </location>
</feature>
<dbReference type="InterPro" id="IPR043203">
    <property type="entry name" value="VGCC_Ca_Na"/>
</dbReference>
<dbReference type="FunFam" id="1.20.120.350:FF:000068">
    <property type="entry name" value="Sodium channel protein"/>
    <property type="match status" value="1"/>
</dbReference>
<evidence type="ECO:0000256" key="10">
    <source>
        <dbReference type="ARBA" id="ARBA00023065"/>
    </source>
</evidence>
<feature type="transmembrane region" description="Helical" evidence="19">
    <location>
        <begin position="1371"/>
        <end position="1392"/>
    </location>
</feature>
<feature type="transmembrane region" description="Helical" evidence="19">
    <location>
        <begin position="951"/>
        <end position="971"/>
    </location>
</feature>
<feature type="compositionally biased region" description="Basic and acidic residues" evidence="18">
    <location>
        <begin position="42"/>
        <end position="55"/>
    </location>
</feature>
<evidence type="ECO:0000313" key="23">
    <source>
        <dbReference type="Proteomes" id="UP000261620"/>
    </source>
</evidence>
<feature type="transmembrane region" description="Helical" evidence="19">
    <location>
        <begin position="1289"/>
        <end position="1309"/>
    </location>
</feature>
<evidence type="ECO:0000256" key="4">
    <source>
        <dbReference type="ARBA" id="ARBA00022475"/>
    </source>
</evidence>
<feature type="transmembrane region" description="Helical" evidence="19">
    <location>
        <begin position="757"/>
        <end position="784"/>
    </location>
</feature>
<evidence type="ECO:0000256" key="7">
    <source>
        <dbReference type="ARBA" id="ARBA00022882"/>
    </source>
</evidence>
<evidence type="ECO:0000259" key="20">
    <source>
        <dbReference type="Pfam" id="PF00520"/>
    </source>
</evidence>
<dbReference type="Pfam" id="PF24609">
    <property type="entry name" value="IQ_SCN5A_C"/>
    <property type="match status" value="1"/>
</dbReference>
<feature type="transmembrane region" description="Helical" evidence="19">
    <location>
        <begin position="136"/>
        <end position="154"/>
    </location>
</feature>
<organism evidence="22 23">
    <name type="scientific">Mola mola</name>
    <name type="common">Ocean sunfish</name>
    <name type="synonym">Tetraodon mola</name>
    <dbReference type="NCBI Taxonomy" id="94237"/>
    <lineage>
        <taxon>Eukaryota</taxon>
        <taxon>Metazoa</taxon>
        <taxon>Chordata</taxon>
        <taxon>Craniata</taxon>
        <taxon>Vertebrata</taxon>
        <taxon>Euteleostomi</taxon>
        <taxon>Actinopterygii</taxon>
        <taxon>Neopterygii</taxon>
        <taxon>Teleostei</taxon>
        <taxon>Neoteleostei</taxon>
        <taxon>Acanthomorphata</taxon>
        <taxon>Eupercaria</taxon>
        <taxon>Tetraodontiformes</taxon>
        <taxon>Molidae</taxon>
        <taxon>Mola</taxon>
    </lineage>
</organism>
<evidence type="ECO:0000256" key="14">
    <source>
        <dbReference type="ARBA" id="ARBA00023303"/>
    </source>
</evidence>
<dbReference type="Proteomes" id="UP000261620">
    <property type="component" value="Unplaced"/>
</dbReference>
<feature type="transmembrane region" description="Helical" evidence="19">
    <location>
        <begin position="175"/>
        <end position="193"/>
    </location>
</feature>
<dbReference type="PANTHER" id="PTHR10037:SF223">
    <property type="entry name" value="SODIUM CHANNEL PROTEIN TYPE 4 SUBUNIT ALPHA"/>
    <property type="match status" value="1"/>
</dbReference>
<comment type="similarity">
    <text evidence="15">Belongs to the sodium channel (TC 1.A.1.10) family. Nav1.4/SCN4A subfamily.</text>
</comment>
<keyword evidence="3" id="KW-0894">Sodium channel</keyword>
<name>A0A3Q3W6E1_MOLML</name>
<evidence type="ECO:0000256" key="6">
    <source>
        <dbReference type="ARBA" id="ARBA00022737"/>
    </source>
</evidence>
<dbReference type="Gene3D" id="1.20.120.350">
    <property type="entry name" value="Voltage-gated potassium channels. Chain C"/>
    <property type="match status" value="4"/>
</dbReference>
<dbReference type="InterPro" id="IPR058542">
    <property type="entry name" value="IQ_SCN5A_C"/>
</dbReference>
<comment type="subcellular location">
    <subcellularLocation>
        <location evidence="1">Cell membrane</location>
        <topology evidence="1">Multi-pass membrane protein</topology>
    </subcellularLocation>
</comment>
<dbReference type="GO" id="GO:0001518">
    <property type="term" value="C:voltage-gated sodium channel complex"/>
    <property type="evidence" value="ECO:0007669"/>
    <property type="project" value="TreeGrafter"/>
</dbReference>
<evidence type="ECO:0000256" key="1">
    <source>
        <dbReference type="ARBA" id="ARBA00004651"/>
    </source>
</evidence>
<dbReference type="Gene3D" id="1.10.238.10">
    <property type="entry name" value="EF-hand"/>
    <property type="match status" value="1"/>
</dbReference>
<evidence type="ECO:0000256" key="3">
    <source>
        <dbReference type="ARBA" id="ARBA00022461"/>
    </source>
</evidence>
<feature type="transmembrane region" description="Helical" evidence="19">
    <location>
        <begin position="1330"/>
        <end position="1351"/>
    </location>
</feature>
<feature type="transmembrane region" description="Helical" evidence="19">
    <location>
        <begin position="883"/>
        <end position="902"/>
    </location>
</feature>
<evidence type="ECO:0000256" key="8">
    <source>
        <dbReference type="ARBA" id="ARBA00022989"/>
    </source>
</evidence>
<feature type="transmembrane region" description="Helical" evidence="19">
    <location>
        <begin position="228"/>
        <end position="247"/>
    </location>
</feature>
<reference evidence="22" key="2">
    <citation type="submission" date="2025-09" db="UniProtKB">
        <authorList>
            <consortium name="Ensembl"/>
        </authorList>
    </citation>
    <scope>IDENTIFICATION</scope>
</reference>
<feature type="transmembrane region" description="Helical" evidence="19">
    <location>
        <begin position="371"/>
        <end position="396"/>
    </location>
</feature>
<dbReference type="STRING" id="94237.ENSMMOP00000011981"/>
<feature type="domain" description="Ion transport" evidence="20">
    <location>
        <begin position="556"/>
        <end position="782"/>
    </location>
</feature>
<evidence type="ECO:0000256" key="11">
    <source>
        <dbReference type="ARBA" id="ARBA00023136"/>
    </source>
</evidence>
<feature type="transmembrane region" description="Helical" evidence="19">
    <location>
        <begin position="620"/>
        <end position="638"/>
    </location>
</feature>
<keyword evidence="6" id="KW-0677">Repeat</keyword>
<evidence type="ECO:0000256" key="2">
    <source>
        <dbReference type="ARBA" id="ARBA00022448"/>
    </source>
</evidence>
<dbReference type="InterPro" id="IPR027359">
    <property type="entry name" value="Volt_channel_dom_sf"/>
</dbReference>
<feature type="transmembrane region" description="Helical" evidence="19">
    <location>
        <begin position="1263"/>
        <end position="1283"/>
    </location>
</feature>